<dbReference type="Proteomes" id="UP000240493">
    <property type="component" value="Unassembled WGS sequence"/>
</dbReference>
<reference evidence="1 2" key="1">
    <citation type="submission" date="2016-07" db="EMBL/GenBank/DDBJ databases">
        <title>Multiple horizontal gene transfer events from other fungi enriched the ability of initially mycotrophic Trichoderma (Ascomycota) to feed on dead plant biomass.</title>
        <authorList>
            <consortium name="DOE Joint Genome Institute"/>
            <person name="Aerts A."/>
            <person name="Atanasova L."/>
            <person name="Chenthamara K."/>
            <person name="Zhang J."/>
            <person name="Grujic M."/>
            <person name="Henrissat B."/>
            <person name="Kuo A."/>
            <person name="Salamov A."/>
            <person name="Lipzen A."/>
            <person name="Labutti K."/>
            <person name="Barry K."/>
            <person name="Miao Y."/>
            <person name="Rahimi M.J."/>
            <person name="Shen Q."/>
            <person name="Grigoriev I.V."/>
            <person name="Kubicek C.P."/>
            <person name="Druzhinina I.S."/>
        </authorList>
    </citation>
    <scope>NUCLEOTIDE SEQUENCE [LARGE SCALE GENOMIC DNA]</scope>
    <source>
        <strain evidence="1 2">CBS 433.97</strain>
    </source>
</reference>
<sequence>MPTAIGRYETAVDVDAQNSLNPSCVLNSLPCSSKYKKTKQNTKRYSVCWYPTNMYKNHNPTMIDAAPHSR</sequence>
<name>A0A2T3Z8Z2_TRIA4</name>
<gene>
    <name evidence="1" type="ORF">M441DRAFT_396214</name>
</gene>
<organism evidence="1 2">
    <name type="scientific">Trichoderma asperellum (strain ATCC 204424 / CBS 433.97 / NBRC 101777)</name>
    <dbReference type="NCBI Taxonomy" id="1042311"/>
    <lineage>
        <taxon>Eukaryota</taxon>
        <taxon>Fungi</taxon>
        <taxon>Dikarya</taxon>
        <taxon>Ascomycota</taxon>
        <taxon>Pezizomycotina</taxon>
        <taxon>Sordariomycetes</taxon>
        <taxon>Hypocreomycetidae</taxon>
        <taxon>Hypocreales</taxon>
        <taxon>Hypocreaceae</taxon>
        <taxon>Trichoderma</taxon>
    </lineage>
</organism>
<protein>
    <submittedName>
        <fullName evidence="1">Uncharacterized protein</fullName>
    </submittedName>
</protein>
<dbReference type="AlphaFoldDB" id="A0A2T3Z8Z2"/>
<dbReference type="EMBL" id="KZ679261">
    <property type="protein sequence ID" value="PTB41278.1"/>
    <property type="molecule type" value="Genomic_DNA"/>
</dbReference>
<accession>A0A2T3Z8Z2</accession>
<keyword evidence="2" id="KW-1185">Reference proteome</keyword>
<evidence type="ECO:0000313" key="1">
    <source>
        <dbReference type="EMBL" id="PTB41278.1"/>
    </source>
</evidence>
<proteinExistence type="predicted"/>
<evidence type="ECO:0000313" key="2">
    <source>
        <dbReference type="Proteomes" id="UP000240493"/>
    </source>
</evidence>